<evidence type="ECO:0000313" key="5">
    <source>
        <dbReference type="Proteomes" id="UP000525298"/>
    </source>
</evidence>
<dbReference type="SUPFAM" id="SSF51735">
    <property type="entry name" value="NAD(P)-binding Rossmann-fold domains"/>
    <property type="match status" value="1"/>
</dbReference>
<dbReference type="InterPro" id="IPR002347">
    <property type="entry name" value="SDR_fam"/>
</dbReference>
<dbReference type="Gene3D" id="3.40.50.720">
    <property type="entry name" value="NAD(P)-binding Rossmann-like Domain"/>
    <property type="match status" value="1"/>
</dbReference>
<dbReference type="EMBL" id="JACDUS010000014">
    <property type="protein sequence ID" value="MBA2882991.1"/>
    <property type="molecule type" value="Genomic_DNA"/>
</dbReference>
<dbReference type="PANTHER" id="PTHR44229">
    <property type="entry name" value="15-HYDROXYPROSTAGLANDIN DEHYDROGENASE [NAD(+)]"/>
    <property type="match status" value="1"/>
</dbReference>
<dbReference type="FunFam" id="3.40.50.720:FF:000084">
    <property type="entry name" value="Short-chain dehydrogenase reductase"/>
    <property type="match status" value="1"/>
</dbReference>
<keyword evidence="5" id="KW-1185">Reference proteome</keyword>
<dbReference type="PRINTS" id="PR00081">
    <property type="entry name" value="GDHRDH"/>
</dbReference>
<evidence type="ECO:0000256" key="3">
    <source>
        <dbReference type="RuleBase" id="RU000363"/>
    </source>
</evidence>
<dbReference type="GO" id="GO:0016616">
    <property type="term" value="F:oxidoreductase activity, acting on the CH-OH group of donors, NAD or NADP as acceptor"/>
    <property type="evidence" value="ECO:0007669"/>
    <property type="project" value="TreeGrafter"/>
</dbReference>
<dbReference type="CDD" id="cd05233">
    <property type="entry name" value="SDR_c"/>
    <property type="match status" value="1"/>
</dbReference>
<reference evidence="4 5" key="1">
    <citation type="submission" date="2020-07" db="EMBL/GenBank/DDBJ databases">
        <title>Genomic Encyclopedia of Type Strains, Phase IV (KMG-IV): sequencing the most valuable type-strain genomes for metagenomic binning, comparative biology and taxonomic classification.</title>
        <authorList>
            <person name="Goeker M."/>
        </authorList>
    </citation>
    <scope>NUCLEOTIDE SEQUENCE [LARGE SCALE GENOMIC DNA]</scope>
    <source>
        <strain evidence="4 5">DSM 17721</strain>
    </source>
</reference>
<dbReference type="Pfam" id="PF00106">
    <property type="entry name" value="adh_short"/>
    <property type="match status" value="1"/>
</dbReference>
<dbReference type="PANTHER" id="PTHR44229:SF4">
    <property type="entry name" value="15-HYDROXYPROSTAGLANDIN DEHYDROGENASE [NAD(+)]"/>
    <property type="match status" value="1"/>
</dbReference>
<organism evidence="4 5">
    <name type="scientific">Desulfosalsimonas propionicica</name>
    <dbReference type="NCBI Taxonomy" id="332175"/>
    <lineage>
        <taxon>Bacteria</taxon>
        <taxon>Pseudomonadati</taxon>
        <taxon>Thermodesulfobacteriota</taxon>
        <taxon>Desulfobacteria</taxon>
        <taxon>Desulfobacterales</taxon>
        <taxon>Desulfosalsimonadaceae</taxon>
        <taxon>Desulfosalsimonas</taxon>
    </lineage>
</organism>
<proteinExistence type="inferred from homology"/>
<comment type="caution">
    <text evidence="4">The sequence shown here is derived from an EMBL/GenBank/DDBJ whole genome shotgun (WGS) entry which is preliminary data.</text>
</comment>
<dbReference type="GO" id="GO:0005737">
    <property type="term" value="C:cytoplasm"/>
    <property type="evidence" value="ECO:0007669"/>
    <property type="project" value="TreeGrafter"/>
</dbReference>
<evidence type="ECO:0000256" key="2">
    <source>
        <dbReference type="ARBA" id="ARBA00023002"/>
    </source>
</evidence>
<evidence type="ECO:0000256" key="1">
    <source>
        <dbReference type="ARBA" id="ARBA00006484"/>
    </source>
</evidence>
<protein>
    <submittedName>
        <fullName evidence="4">NAD(P)-dependent dehydrogenase (Short-subunit alcohol dehydrogenase family)</fullName>
    </submittedName>
</protein>
<dbReference type="AlphaFoldDB" id="A0A7W0CC47"/>
<name>A0A7W0CC47_9BACT</name>
<keyword evidence="2" id="KW-0560">Oxidoreductase</keyword>
<dbReference type="PRINTS" id="PR00080">
    <property type="entry name" value="SDRFAMILY"/>
</dbReference>
<comment type="similarity">
    <text evidence="1 3">Belongs to the short-chain dehydrogenases/reductases (SDR) family.</text>
</comment>
<accession>A0A7W0CC47</accession>
<dbReference type="RefSeq" id="WP_181552605.1">
    <property type="nucleotide sequence ID" value="NZ_JACDUS010000014.1"/>
</dbReference>
<dbReference type="Proteomes" id="UP000525298">
    <property type="component" value="Unassembled WGS sequence"/>
</dbReference>
<gene>
    <name evidence="4" type="ORF">HNR65_003347</name>
</gene>
<sequence length="275" mass="30137">MSFFKGNVAIVTGGASGIGRKLCTELAALGSTIVVADLNIQQAEKTVAEIRKTHGKGKAVRVDVTQKAEVDTLVEETLSEFGRLDYMFNNAGVCTFALSQDLTLDLWQRTLDINLWGVIHGTMAAYRVMLRQGFGHIINTASGSGFLPIIPLPYSASKHAVLGLSTALRIEAADLGIKVSAVCPTFVKTEMFDTTQFVNVSENNKKQILDQLPMKPITVEAAVRTILKGVRKNQARILVGRDTKLAWWAFRLHPALVTGSMKSLLNLIRKYHINK</sequence>
<evidence type="ECO:0000313" key="4">
    <source>
        <dbReference type="EMBL" id="MBA2882991.1"/>
    </source>
</evidence>
<dbReference type="InterPro" id="IPR036291">
    <property type="entry name" value="NAD(P)-bd_dom_sf"/>
</dbReference>